<protein>
    <submittedName>
        <fullName evidence="5">Pleckstrin homology domain-containing protein</fullName>
    </submittedName>
</protein>
<dbReference type="SMART" id="SM00233">
    <property type="entry name" value="PH"/>
    <property type="match status" value="1"/>
</dbReference>
<keyword evidence="1" id="KW-0175">Coiled coil</keyword>
<evidence type="ECO:0000259" key="3">
    <source>
        <dbReference type="PROSITE" id="PS50003"/>
    </source>
</evidence>
<gene>
    <name evidence="5" type="ORF">J3Q64DRAFT_1718165</name>
</gene>
<dbReference type="PROSITE" id="PS50003">
    <property type="entry name" value="PH_DOMAIN"/>
    <property type="match status" value="1"/>
</dbReference>
<evidence type="ECO:0000259" key="4">
    <source>
        <dbReference type="PROSITE" id="PS50190"/>
    </source>
</evidence>
<dbReference type="Gene3D" id="1.10.1000.11">
    <property type="entry name" value="Arf Nucleotide-binding Site Opener,domain 2"/>
    <property type="match status" value="1"/>
</dbReference>
<reference evidence="5 6" key="1">
    <citation type="submission" date="2024-04" db="EMBL/GenBank/DDBJ databases">
        <title>Symmetric and asymmetric DNA N6-adenine methylation regulates different biological responses in Mucorales.</title>
        <authorList>
            <consortium name="Lawrence Berkeley National Laboratory"/>
            <person name="Lax C."/>
            <person name="Mondo S.J."/>
            <person name="Osorio-Concepcion M."/>
            <person name="Muszewska A."/>
            <person name="Corrochano-Luque M."/>
            <person name="Gutierrez G."/>
            <person name="Riley R."/>
            <person name="Lipzen A."/>
            <person name="Guo J."/>
            <person name="Hundley H."/>
            <person name="Amirebrahimi M."/>
            <person name="Ng V."/>
            <person name="Lorenzo-Gutierrez D."/>
            <person name="Binder U."/>
            <person name="Yang J."/>
            <person name="Song Y."/>
            <person name="Canovas D."/>
            <person name="Navarro E."/>
            <person name="Freitag M."/>
            <person name="Gabaldon T."/>
            <person name="Grigoriev I.V."/>
            <person name="Corrochano L.M."/>
            <person name="Nicolas F.E."/>
            <person name="Garre V."/>
        </authorList>
    </citation>
    <scope>NUCLEOTIDE SEQUENCE [LARGE SCALE GENOMIC DNA]</scope>
    <source>
        <strain evidence="5 6">L51</strain>
    </source>
</reference>
<dbReference type="SUPFAM" id="SSF50729">
    <property type="entry name" value="PH domain-like"/>
    <property type="match status" value="1"/>
</dbReference>
<feature type="coiled-coil region" evidence="1">
    <location>
        <begin position="461"/>
        <end position="488"/>
    </location>
</feature>
<comment type="caution">
    <text evidence="5">The sequence shown here is derived from an EMBL/GenBank/DDBJ whole genome shotgun (WGS) entry which is preliminary data.</text>
</comment>
<dbReference type="Proteomes" id="UP001448207">
    <property type="component" value="Unassembled WGS sequence"/>
</dbReference>
<dbReference type="Pfam" id="PF15410">
    <property type="entry name" value="PH_9"/>
    <property type="match status" value="1"/>
</dbReference>
<evidence type="ECO:0000256" key="2">
    <source>
        <dbReference type="SAM" id="MobiDB-lite"/>
    </source>
</evidence>
<dbReference type="InterPro" id="IPR023394">
    <property type="entry name" value="Sec7_C_sf"/>
</dbReference>
<proteinExistence type="predicted"/>
<organism evidence="5 6">
    <name type="scientific">Phycomyces blakesleeanus</name>
    <dbReference type="NCBI Taxonomy" id="4837"/>
    <lineage>
        <taxon>Eukaryota</taxon>
        <taxon>Fungi</taxon>
        <taxon>Fungi incertae sedis</taxon>
        <taxon>Mucoromycota</taxon>
        <taxon>Mucoromycotina</taxon>
        <taxon>Mucoromycetes</taxon>
        <taxon>Mucorales</taxon>
        <taxon>Phycomycetaceae</taxon>
        <taxon>Phycomyces</taxon>
    </lineage>
</organism>
<dbReference type="PANTHER" id="PTHR10663">
    <property type="entry name" value="GUANYL-NUCLEOTIDE EXCHANGE FACTOR"/>
    <property type="match status" value="1"/>
</dbReference>
<keyword evidence="6" id="KW-1185">Reference proteome</keyword>
<feature type="region of interest" description="Disordered" evidence="2">
    <location>
        <begin position="96"/>
        <end position="133"/>
    </location>
</feature>
<dbReference type="InterPro" id="IPR000904">
    <property type="entry name" value="Sec7_dom"/>
</dbReference>
<feature type="compositionally biased region" description="Low complexity" evidence="2">
    <location>
        <begin position="102"/>
        <end position="114"/>
    </location>
</feature>
<sequence length="549" mass="62231">MVQVNNLEYLCVFCRTLCGKLHLKAEAQQIDRILEVFAQRYFACNPMCVFGSSDVIHAIIYSALMLNTDLHVAQGDYKKMSRSAFVRNTMSAILSQGNETTSSSNSSSSNINSSGYYQSDTEDMRRTPSTASSDLMRPFATTRYSKAWQVEIETVLKLMYNSIRGRQVLHPVPKHEASHQHARRRSLQVTGSRVGAFKRSVGTIMWKAARESIFVNDLAEFDAMYSPALPPSPRLAGLSTPEVPTFYGAGVPYYKDGLLVRKHLLEKANQKARHREWRDCFMVVEKGEIRMYKSDNAGQDPHRKSMMRSTMMASRANISEALSHSQEMTDVREGWQRIGEIDLKHTLSNPLPSGYSRQRPHAFALQQPNGGVYLFQVGSASEVLEWVETCNYWAARESREPLTGGISNMEYGWGECLDGIGLDSAGDPYYHLLQSRDTTVHEWQPPVPPSGPSTMDQHAQLGALHRHVRELNEELDKHRDMKLKMELRFLKSQGMQAMTNWENKSHYLLHEIIKYQNYCDAIEKAILAGKATPEERKKAPSVMLSHPSK</sequence>
<accession>A0ABR3BBU0</accession>
<dbReference type="PROSITE" id="PS50190">
    <property type="entry name" value="SEC7"/>
    <property type="match status" value="1"/>
</dbReference>
<dbReference type="Pfam" id="PF01369">
    <property type="entry name" value="Sec7"/>
    <property type="match status" value="1"/>
</dbReference>
<feature type="domain" description="PH" evidence="3">
    <location>
        <begin position="252"/>
        <end position="395"/>
    </location>
</feature>
<dbReference type="InterPro" id="IPR041681">
    <property type="entry name" value="PH_9"/>
</dbReference>
<dbReference type="PANTHER" id="PTHR10663:SF373">
    <property type="entry name" value="PH AND SEC7 DOMAIN-CONTAINING PROTEIN C11E3.11C"/>
    <property type="match status" value="1"/>
</dbReference>
<evidence type="ECO:0000313" key="6">
    <source>
        <dbReference type="Proteomes" id="UP001448207"/>
    </source>
</evidence>
<name>A0ABR3BBU0_PHYBL</name>
<dbReference type="InterPro" id="IPR035999">
    <property type="entry name" value="Sec7_dom_sf"/>
</dbReference>
<dbReference type="Gene3D" id="2.30.29.30">
    <property type="entry name" value="Pleckstrin-homology domain (PH domain)/Phosphotyrosine-binding domain (PTB)"/>
    <property type="match status" value="1"/>
</dbReference>
<dbReference type="InterPro" id="IPR011993">
    <property type="entry name" value="PH-like_dom_sf"/>
</dbReference>
<evidence type="ECO:0000313" key="5">
    <source>
        <dbReference type="EMBL" id="KAL0092229.1"/>
    </source>
</evidence>
<dbReference type="EMBL" id="JBCLYO010000002">
    <property type="protein sequence ID" value="KAL0092229.1"/>
    <property type="molecule type" value="Genomic_DNA"/>
</dbReference>
<feature type="domain" description="SEC7" evidence="4">
    <location>
        <begin position="15"/>
        <end position="122"/>
    </location>
</feature>
<evidence type="ECO:0000256" key="1">
    <source>
        <dbReference type="SAM" id="Coils"/>
    </source>
</evidence>
<dbReference type="SUPFAM" id="SSF48425">
    <property type="entry name" value="Sec7 domain"/>
    <property type="match status" value="1"/>
</dbReference>
<dbReference type="InterPro" id="IPR001849">
    <property type="entry name" value="PH_domain"/>
</dbReference>